<keyword evidence="3" id="KW-1185">Reference proteome</keyword>
<dbReference type="RefSeq" id="WP_033512827.1">
    <property type="nucleotide sequence ID" value="NZ_JDUO01000007.1"/>
</dbReference>
<comment type="caution">
    <text evidence="2">The sequence shown here is derived from an EMBL/GenBank/DDBJ whole genome shotgun (WGS) entry which is preliminary data.</text>
</comment>
<sequence length="151" mass="16468">MSIIFKANPELEDGEVNVIVEAAAPTPAVAELMRSVEAIGQSASGSVAIETSNRLEIVRKSAIVAIAVQGDDLLVRTTTHSLTTRNRLVRLMAKLSPRDFVQISRQVVINLRHLESLEASYSGNMTARLSGDIRETVSRRYVPALREALEA</sequence>
<dbReference type="STRING" id="1437603.GCA_000771525_01671"/>
<protein>
    <submittedName>
        <fullName evidence="2">DNA-binding protein</fullName>
    </submittedName>
</protein>
<dbReference type="GeneID" id="93094683"/>
<reference evidence="2 3" key="1">
    <citation type="submission" date="2014-03" db="EMBL/GenBank/DDBJ databases">
        <title>Genomics of Bifidobacteria.</title>
        <authorList>
            <person name="Ventura M."/>
            <person name="Milani C."/>
            <person name="Lugli G.A."/>
        </authorList>
    </citation>
    <scope>NUCLEOTIDE SEQUENCE [LARGE SCALE GENOMIC DNA]</scope>
    <source>
        <strain evidence="2 3">DSM 21395</strain>
    </source>
</reference>
<keyword evidence="2" id="KW-0238">DNA-binding</keyword>
<organism evidence="2 3">
    <name type="scientific">Bifidobacterium mongoliense DSM 21395</name>
    <dbReference type="NCBI Taxonomy" id="1437603"/>
    <lineage>
        <taxon>Bacteria</taxon>
        <taxon>Bacillati</taxon>
        <taxon>Actinomycetota</taxon>
        <taxon>Actinomycetes</taxon>
        <taxon>Bifidobacteriales</taxon>
        <taxon>Bifidobacteriaceae</taxon>
        <taxon>Bifidobacterium</taxon>
    </lineage>
</organism>
<dbReference type="AlphaFoldDB" id="A0A087C082"/>
<dbReference type="PANTHER" id="PTHR37299:SF1">
    <property type="entry name" value="STAGE 0 SPORULATION PROTEIN A HOMOLOG"/>
    <property type="match status" value="1"/>
</dbReference>
<dbReference type="InterPro" id="IPR007492">
    <property type="entry name" value="LytTR_DNA-bd_dom"/>
</dbReference>
<dbReference type="EMBL" id="JGZE01000012">
    <property type="protein sequence ID" value="KFI76682.1"/>
    <property type="molecule type" value="Genomic_DNA"/>
</dbReference>
<dbReference type="GO" id="GO:0003677">
    <property type="term" value="F:DNA binding"/>
    <property type="evidence" value="ECO:0007669"/>
    <property type="project" value="UniProtKB-KW"/>
</dbReference>
<name>A0A087C082_9BIFI</name>
<feature type="domain" description="HTH LytTR-type" evidence="1">
    <location>
        <begin position="47"/>
        <end position="151"/>
    </location>
</feature>
<accession>A0A087C082</accession>
<dbReference type="eggNOG" id="COG3279">
    <property type="taxonomic scope" value="Bacteria"/>
</dbReference>
<dbReference type="PANTHER" id="PTHR37299">
    <property type="entry name" value="TRANSCRIPTIONAL REGULATOR-RELATED"/>
    <property type="match status" value="1"/>
</dbReference>
<dbReference type="SMART" id="SM00850">
    <property type="entry name" value="LytTR"/>
    <property type="match status" value="1"/>
</dbReference>
<dbReference type="Proteomes" id="UP000029082">
    <property type="component" value="Unassembled WGS sequence"/>
</dbReference>
<dbReference type="Gene3D" id="2.40.50.1020">
    <property type="entry name" value="LytTr DNA-binding domain"/>
    <property type="match status" value="1"/>
</dbReference>
<dbReference type="GO" id="GO:0000156">
    <property type="term" value="F:phosphorelay response regulator activity"/>
    <property type="evidence" value="ECO:0007669"/>
    <property type="project" value="InterPro"/>
</dbReference>
<evidence type="ECO:0000313" key="2">
    <source>
        <dbReference type="EMBL" id="KFI76682.1"/>
    </source>
</evidence>
<evidence type="ECO:0000259" key="1">
    <source>
        <dbReference type="PROSITE" id="PS50930"/>
    </source>
</evidence>
<proteinExistence type="predicted"/>
<gene>
    <name evidence="2" type="ORF">BMON_0818</name>
</gene>
<dbReference type="Pfam" id="PF04397">
    <property type="entry name" value="LytTR"/>
    <property type="match status" value="1"/>
</dbReference>
<dbReference type="PROSITE" id="PS50930">
    <property type="entry name" value="HTH_LYTTR"/>
    <property type="match status" value="1"/>
</dbReference>
<evidence type="ECO:0000313" key="3">
    <source>
        <dbReference type="Proteomes" id="UP000029082"/>
    </source>
</evidence>
<dbReference type="OrthoDB" id="2136316at2"/>
<dbReference type="InterPro" id="IPR046947">
    <property type="entry name" value="LytR-like"/>
</dbReference>